<dbReference type="GO" id="GO:0005829">
    <property type="term" value="C:cytosol"/>
    <property type="evidence" value="ECO:0007669"/>
    <property type="project" value="TreeGrafter"/>
</dbReference>
<dbReference type="GO" id="GO:0007165">
    <property type="term" value="P:signal transduction"/>
    <property type="evidence" value="ECO:0007669"/>
    <property type="project" value="InterPro"/>
</dbReference>
<dbReference type="AlphaFoldDB" id="D5XFM7"/>
<dbReference type="PANTHER" id="PTHR22617:SF23">
    <property type="entry name" value="CHEMOTAXIS PROTEIN CHEW"/>
    <property type="match status" value="1"/>
</dbReference>
<dbReference type="EMBL" id="CP002028">
    <property type="protein sequence ID" value="ADG82448.1"/>
    <property type="molecule type" value="Genomic_DNA"/>
</dbReference>
<organism evidence="2 3">
    <name type="scientific">Thermincola potens (strain JR)</name>
    <dbReference type="NCBI Taxonomy" id="635013"/>
    <lineage>
        <taxon>Bacteria</taxon>
        <taxon>Bacillati</taxon>
        <taxon>Bacillota</taxon>
        <taxon>Clostridia</taxon>
        <taxon>Eubacteriales</taxon>
        <taxon>Thermincolaceae</taxon>
        <taxon>Thermincola</taxon>
    </lineage>
</organism>
<dbReference type="InterPro" id="IPR036061">
    <property type="entry name" value="CheW-like_dom_sf"/>
</dbReference>
<dbReference type="SUPFAM" id="SSF50341">
    <property type="entry name" value="CheW-like"/>
    <property type="match status" value="1"/>
</dbReference>
<sequence>MSQISEEEKQYVVFRLGSEVFGIDINKVKEIIVYQEPTHMPGSSEFIEGIINLRGHVIPIFSLRKKFNFPEAGDMGKTRIIVVEAGNSTVGIVVDGVSEVVMISGSVIEKPSSLLTSTVDENYITGVAKMESGLVIILDLEKVIGRDMAEAI</sequence>
<dbReference type="HOGENOM" id="CLU_048995_3_1_9"/>
<dbReference type="PANTHER" id="PTHR22617">
    <property type="entry name" value="CHEMOTAXIS SENSOR HISTIDINE KINASE-RELATED"/>
    <property type="match status" value="1"/>
</dbReference>
<accession>D5XFM7</accession>
<name>D5XFM7_THEPJ</name>
<dbReference type="SMART" id="SM00260">
    <property type="entry name" value="CheW"/>
    <property type="match status" value="1"/>
</dbReference>
<gene>
    <name evidence="2" type="ordered locus">TherJR_1596</name>
</gene>
<protein>
    <submittedName>
        <fullName evidence="2">CheW protein</fullName>
    </submittedName>
</protein>
<evidence type="ECO:0000313" key="2">
    <source>
        <dbReference type="EMBL" id="ADG82448.1"/>
    </source>
</evidence>
<feature type="domain" description="CheW-like" evidence="1">
    <location>
        <begin position="8"/>
        <end position="149"/>
    </location>
</feature>
<dbReference type="InterPro" id="IPR002545">
    <property type="entry name" value="CheW-lke_dom"/>
</dbReference>
<proteinExistence type="predicted"/>
<dbReference type="InterPro" id="IPR039315">
    <property type="entry name" value="CheW"/>
</dbReference>
<dbReference type="Pfam" id="PF01584">
    <property type="entry name" value="CheW"/>
    <property type="match status" value="1"/>
</dbReference>
<evidence type="ECO:0000313" key="3">
    <source>
        <dbReference type="Proteomes" id="UP000002377"/>
    </source>
</evidence>
<dbReference type="Proteomes" id="UP000002377">
    <property type="component" value="Chromosome"/>
</dbReference>
<dbReference type="STRING" id="635013.TherJR_1596"/>
<dbReference type="Gene3D" id="2.30.30.40">
    <property type="entry name" value="SH3 Domains"/>
    <property type="match status" value="1"/>
</dbReference>
<dbReference type="Gene3D" id="2.40.50.180">
    <property type="entry name" value="CheA-289, Domain 4"/>
    <property type="match status" value="1"/>
</dbReference>
<keyword evidence="3" id="KW-1185">Reference proteome</keyword>
<reference evidence="2 3" key="1">
    <citation type="submission" date="2010-05" db="EMBL/GenBank/DDBJ databases">
        <title>Complete sequence of Thermincola sp. JR.</title>
        <authorList>
            <consortium name="US DOE Joint Genome Institute"/>
            <person name="Lucas S."/>
            <person name="Copeland A."/>
            <person name="Lapidus A."/>
            <person name="Cheng J.-F."/>
            <person name="Bruce D."/>
            <person name="Goodwin L."/>
            <person name="Pitluck S."/>
            <person name="Chertkov O."/>
            <person name="Detter J.C."/>
            <person name="Han C."/>
            <person name="Tapia R."/>
            <person name="Land M."/>
            <person name="Hauser L."/>
            <person name="Kyrpides N."/>
            <person name="Mikhailova N."/>
            <person name="Hazen T.C."/>
            <person name="Woyke T."/>
        </authorList>
    </citation>
    <scope>NUCLEOTIDE SEQUENCE [LARGE SCALE GENOMIC DNA]</scope>
    <source>
        <strain evidence="2 3">JR</strain>
    </source>
</reference>
<dbReference type="PROSITE" id="PS50851">
    <property type="entry name" value="CHEW"/>
    <property type="match status" value="1"/>
</dbReference>
<dbReference type="eggNOG" id="COG0835">
    <property type="taxonomic scope" value="Bacteria"/>
</dbReference>
<dbReference type="KEGG" id="tjr:TherJR_1596"/>
<dbReference type="GO" id="GO:0006935">
    <property type="term" value="P:chemotaxis"/>
    <property type="evidence" value="ECO:0007669"/>
    <property type="project" value="InterPro"/>
</dbReference>
<evidence type="ECO:0000259" key="1">
    <source>
        <dbReference type="PROSITE" id="PS50851"/>
    </source>
</evidence>